<dbReference type="Proteomes" id="UP001500063">
    <property type="component" value="Unassembled WGS sequence"/>
</dbReference>
<comment type="caution">
    <text evidence="1">The sequence shown here is derived from an EMBL/GenBank/DDBJ whole genome shotgun (WGS) entry which is preliminary data.</text>
</comment>
<dbReference type="Gene3D" id="3.20.20.80">
    <property type="entry name" value="Glycosidases"/>
    <property type="match status" value="1"/>
</dbReference>
<proteinExistence type="predicted"/>
<organism evidence="1 2">
    <name type="scientific">Streptomyces blastmyceticus</name>
    <dbReference type="NCBI Taxonomy" id="68180"/>
    <lineage>
        <taxon>Bacteria</taxon>
        <taxon>Bacillati</taxon>
        <taxon>Actinomycetota</taxon>
        <taxon>Actinomycetes</taxon>
        <taxon>Kitasatosporales</taxon>
        <taxon>Streptomycetaceae</taxon>
        <taxon>Streptomyces</taxon>
    </lineage>
</organism>
<dbReference type="RefSeq" id="WP_344122221.1">
    <property type="nucleotide sequence ID" value="NZ_BAAABW010000028.1"/>
</dbReference>
<evidence type="ECO:0000313" key="1">
    <source>
        <dbReference type="EMBL" id="GAA0371031.1"/>
    </source>
</evidence>
<keyword evidence="2" id="KW-1185">Reference proteome</keyword>
<accession>A0ABN0XRI5</accession>
<gene>
    <name evidence="1" type="ORF">GCM10010319_56310</name>
</gene>
<protein>
    <submittedName>
        <fullName evidence="1">Uncharacterized protein</fullName>
    </submittedName>
</protein>
<evidence type="ECO:0000313" key="2">
    <source>
        <dbReference type="Proteomes" id="UP001500063"/>
    </source>
</evidence>
<name>A0ABN0XRI5_9ACTN</name>
<sequence>MTFTFGIYPGALLGSDTGLTYPVHPDRPEQIATALRELQGAARTLLVRAYRPYAAGATADTPTTPADPMRYLGEGRKLDLVLQFREPTGELDGWLEYIRATVRTDGPHLGALQICEEPNLDMPNLDGGTPNVLQAIVQGVVAAKEEARACGHDILVGFNAVPDFGRASPTFWQDIGALADERFHRSLDYVGLDFFPDVFRPLPADELPSAVAAVLTHFRDTSLPRAGIGASVPVHISENGWPTGPTRTEQRQAEVLEEVVRQVAALRESLNICGYSYFDLRDANTSGTDLFDGFGLLRDDYSRKEAFGVYRGLIEELTV</sequence>
<dbReference type="EMBL" id="BAAABW010000028">
    <property type="protein sequence ID" value="GAA0371031.1"/>
    <property type="molecule type" value="Genomic_DNA"/>
</dbReference>
<dbReference type="SUPFAM" id="SSF51445">
    <property type="entry name" value="(Trans)glycosidases"/>
    <property type="match status" value="1"/>
</dbReference>
<dbReference type="InterPro" id="IPR017853">
    <property type="entry name" value="GH"/>
</dbReference>
<reference evidence="1 2" key="1">
    <citation type="journal article" date="2019" name="Int. J. Syst. Evol. Microbiol.">
        <title>The Global Catalogue of Microorganisms (GCM) 10K type strain sequencing project: providing services to taxonomists for standard genome sequencing and annotation.</title>
        <authorList>
            <consortium name="The Broad Institute Genomics Platform"/>
            <consortium name="The Broad Institute Genome Sequencing Center for Infectious Disease"/>
            <person name="Wu L."/>
            <person name="Ma J."/>
        </authorList>
    </citation>
    <scope>NUCLEOTIDE SEQUENCE [LARGE SCALE GENOMIC DNA]</scope>
    <source>
        <strain evidence="1 2">JCM 4565</strain>
    </source>
</reference>